<evidence type="ECO:0000313" key="2">
    <source>
        <dbReference type="EMBL" id="CAF1683905.1"/>
    </source>
</evidence>
<comment type="caution">
    <text evidence="2">The sequence shown here is derived from an EMBL/GenBank/DDBJ whole genome shotgun (WGS) entry which is preliminary data.</text>
</comment>
<dbReference type="InterPro" id="IPR001715">
    <property type="entry name" value="CH_dom"/>
</dbReference>
<dbReference type="Proteomes" id="UP000677228">
    <property type="component" value="Unassembled WGS sequence"/>
</dbReference>
<name>A0A8S2GCA8_9BILA</name>
<dbReference type="PROSITE" id="PS50021">
    <property type="entry name" value="CH"/>
    <property type="match status" value="1"/>
</dbReference>
<dbReference type="PANTHER" id="PTHR47385">
    <property type="entry name" value="CALPONIN"/>
    <property type="match status" value="1"/>
</dbReference>
<dbReference type="InterPro" id="IPR050606">
    <property type="entry name" value="Calponin-like"/>
</dbReference>
<gene>
    <name evidence="2" type="ORF">OVA965_LOCUS46156</name>
    <name evidence="3" type="ORF">TMI583_LOCUS19762</name>
</gene>
<dbReference type="EMBL" id="CAJNOK010081796">
    <property type="protein sequence ID" value="CAF1683905.1"/>
    <property type="molecule type" value="Genomic_DNA"/>
</dbReference>
<evidence type="ECO:0000313" key="3">
    <source>
        <dbReference type="EMBL" id="CAF3874365.1"/>
    </source>
</evidence>
<dbReference type="PANTHER" id="PTHR47385:SF24">
    <property type="entry name" value="MUSCLE-SPECIFIC PROTEIN 20"/>
    <property type="match status" value="1"/>
</dbReference>
<dbReference type="SUPFAM" id="SSF47576">
    <property type="entry name" value="Calponin-homology domain, CH-domain"/>
    <property type="match status" value="1"/>
</dbReference>
<dbReference type="GO" id="GO:0007015">
    <property type="term" value="P:actin filament organization"/>
    <property type="evidence" value="ECO:0007669"/>
    <property type="project" value="TreeGrafter"/>
</dbReference>
<feature type="non-terminal residue" evidence="2">
    <location>
        <position position="1"/>
    </location>
</feature>
<dbReference type="Proteomes" id="UP000682733">
    <property type="component" value="Unassembled WGS sequence"/>
</dbReference>
<dbReference type="InterPro" id="IPR036872">
    <property type="entry name" value="CH_dom_sf"/>
</dbReference>
<proteinExistence type="predicted"/>
<feature type="domain" description="Calponin-homology (CH)" evidence="1">
    <location>
        <begin position="1"/>
        <end position="67"/>
    </location>
</feature>
<dbReference type="GO" id="GO:0051015">
    <property type="term" value="F:actin filament binding"/>
    <property type="evidence" value="ECO:0007669"/>
    <property type="project" value="TreeGrafter"/>
</dbReference>
<sequence>MNKLSPNSVPKIHTTGGGFKLRENVSAFQNAARAYGVTDAYLFQTVDLFEKRDIAQVTLAINELGRQ</sequence>
<dbReference type="EMBL" id="CAJOBA010012263">
    <property type="protein sequence ID" value="CAF3874365.1"/>
    <property type="molecule type" value="Genomic_DNA"/>
</dbReference>
<dbReference type="Pfam" id="PF00307">
    <property type="entry name" value="CH"/>
    <property type="match status" value="1"/>
</dbReference>
<evidence type="ECO:0000313" key="4">
    <source>
        <dbReference type="Proteomes" id="UP000677228"/>
    </source>
</evidence>
<accession>A0A8S2GCA8</accession>
<dbReference type="Gene3D" id="1.10.418.10">
    <property type="entry name" value="Calponin-like domain"/>
    <property type="match status" value="1"/>
</dbReference>
<dbReference type="GO" id="GO:0015629">
    <property type="term" value="C:actin cytoskeleton"/>
    <property type="evidence" value="ECO:0007669"/>
    <property type="project" value="TreeGrafter"/>
</dbReference>
<reference evidence="2" key="1">
    <citation type="submission" date="2021-02" db="EMBL/GenBank/DDBJ databases">
        <authorList>
            <person name="Nowell W R."/>
        </authorList>
    </citation>
    <scope>NUCLEOTIDE SEQUENCE</scope>
</reference>
<dbReference type="AlphaFoldDB" id="A0A8S2GCA8"/>
<evidence type="ECO:0000259" key="1">
    <source>
        <dbReference type="PROSITE" id="PS50021"/>
    </source>
</evidence>
<protein>
    <recommendedName>
        <fullName evidence="1">Calponin-homology (CH) domain-containing protein</fullName>
    </recommendedName>
</protein>
<organism evidence="2 4">
    <name type="scientific">Didymodactylos carnosus</name>
    <dbReference type="NCBI Taxonomy" id="1234261"/>
    <lineage>
        <taxon>Eukaryota</taxon>
        <taxon>Metazoa</taxon>
        <taxon>Spiralia</taxon>
        <taxon>Gnathifera</taxon>
        <taxon>Rotifera</taxon>
        <taxon>Eurotatoria</taxon>
        <taxon>Bdelloidea</taxon>
        <taxon>Philodinida</taxon>
        <taxon>Philodinidae</taxon>
        <taxon>Didymodactylos</taxon>
    </lineage>
</organism>